<dbReference type="PANTHER" id="PTHR47926:SF347">
    <property type="entry name" value="PENTATRICOPEPTIDE REPEAT-CONTAINING PROTEIN"/>
    <property type="match status" value="1"/>
</dbReference>
<dbReference type="FunFam" id="1.25.40.10:FF:000196">
    <property type="entry name" value="Pentatricopeptide repeat-containing protein At4g14850"/>
    <property type="match status" value="1"/>
</dbReference>
<evidence type="ECO:0000256" key="2">
    <source>
        <dbReference type="PROSITE-ProRule" id="PRU00708"/>
    </source>
</evidence>
<name>A0A5A7Q7Z9_STRAF</name>
<dbReference type="Proteomes" id="UP000325081">
    <property type="component" value="Unassembled WGS sequence"/>
</dbReference>
<dbReference type="InterPro" id="IPR002885">
    <property type="entry name" value="PPR_rpt"/>
</dbReference>
<comment type="caution">
    <text evidence="3">The sequence shown here is derived from an EMBL/GenBank/DDBJ whole genome shotgun (WGS) entry which is preliminary data.</text>
</comment>
<dbReference type="InterPro" id="IPR046960">
    <property type="entry name" value="PPR_At4g14850-like_plant"/>
</dbReference>
<gene>
    <name evidence="3" type="ORF">STAS_18106</name>
</gene>
<proteinExistence type="predicted"/>
<evidence type="ECO:0000313" key="4">
    <source>
        <dbReference type="Proteomes" id="UP000325081"/>
    </source>
</evidence>
<dbReference type="Gene3D" id="1.25.40.10">
    <property type="entry name" value="Tetratricopeptide repeat domain"/>
    <property type="match status" value="1"/>
</dbReference>
<dbReference type="PROSITE" id="PS51257">
    <property type="entry name" value="PROKAR_LIPOPROTEIN"/>
    <property type="match status" value="1"/>
</dbReference>
<feature type="repeat" description="PPR" evidence="2">
    <location>
        <begin position="77"/>
        <end position="111"/>
    </location>
</feature>
<organism evidence="3 4">
    <name type="scientific">Striga asiatica</name>
    <name type="common">Asiatic witchweed</name>
    <name type="synonym">Buchnera asiatica</name>
    <dbReference type="NCBI Taxonomy" id="4170"/>
    <lineage>
        <taxon>Eukaryota</taxon>
        <taxon>Viridiplantae</taxon>
        <taxon>Streptophyta</taxon>
        <taxon>Embryophyta</taxon>
        <taxon>Tracheophyta</taxon>
        <taxon>Spermatophyta</taxon>
        <taxon>Magnoliopsida</taxon>
        <taxon>eudicotyledons</taxon>
        <taxon>Gunneridae</taxon>
        <taxon>Pentapetalae</taxon>
        <taxon>asterids</taxon>
        <taxon>lamiids</taxon>
        <taxon>Lamiales</taxon>
        <taxon>Orobanchaceae</taxon>
        <taxon>Buchnereae</taxon>
        <taxon>Striga</taxon>
    </lineage>
</organism>
<dbReference type="Pfam" id="PF13041">
    <property type="entry name" value="PPR_2"/>
    <property type="match status" value="1"/>
</dbReference>
<dbReference type="GO" id="GO:0003723">
    <property type="term" value="F:RNA binding"/>
    <property type="evidence" value="ECO:0007669"/>
    <property type="project" value="InterPro"/>
</dbReference>
<keyword evidence="4" id="KW-1185">Reference proteome</keyword>
<dbReference type="GO" id="GO:0009451">
    <property type="term" value="P:RNA modification"/>
    <property type="evidence" value="ECO:0007669"/>
    <property type="project" value="InterPro"/>
</dbReference>
<evidence type="ECO:0000256" key="1">
    <source>
        <dbReference type="ARBA" id="ARBA00022737"/>
    </source>
</evidence>
<dbReference type="InterPro" id="IPR011990">
    <property type="entry name" value="TPR-like_helical_dom_sf"/>
</dbReference>
<dbReference type="PANTHER" id="PTHR47926">
    <property type="entry name" value="PENTATRICOPEPTIDE REPEAT-CONTAINING PROTEIN"/>
    <property type="match status" value="1"/>
</dbReference>
<keyword evidence="1" id="KW-0677">Repeat</keyword>
<dbReference type="NCBIfam" id="TIGR00756">
    <property type="entry name" value="PPR"/>
    <property type="match status" value="1"/>
</dbReference>
<dbReference type="AlphaFoldDB" id="A0A5A7Q7Z9"/>
<dbReference type="EMBL" id="BKCP01006072">
    <property type="protein sequence ID" value="GER41385.1"/>
    <property type="molecule type" value="Genomic_DNA"/>
</dbReference>
<reference evidence="4" key="1">
    <citation type="journal article" date="2019" name="Curr. Biol.">
        <title>Genome Sequence of Striga asiatica Provides Insight into the Evolution of Plant Parasitism.</title>
        <authorList>
            <person name="Yoshida S."/>
            <person name="Kim S."/>
            <person name="Wafula E.K."/>
            <person name="Tanskanen J."/>
            <person name="Kim Y.M."/>
            <person name="Honaas L."/>
            <person name="Yang Z."/>
            <person name="Spallek T."/>
            <person name="Conn C.E."/>
            <person name="Ichihashi Y."/>
            <person name="Cheong K."/>
            <person name="Cui S."/>
            <person name="Der J.P."/>
            <person name="Gundlach H."/>
            <person name="Jiao Y."/>
            <person name="Hori C."/>
            <person name="Ishida J.K."/>
            <person name="Kasahara H."/>
            <person name="Kiba T."/>
            <person name="Kim M.S."/>
            <person name="Koo N."/>
            <person name="Laohavisit A."/>
            <person name="Lee Y.H."/>
            <person name="Lumba S."/>
            <person name="McCourt P."/>
            <person name="Mortimer J.C."/>
            <person name="Mutuku J.M."/>
            <person name="Nomura T."/>
            <person name="Sasaki-Sekimoto Y."/>
            <person name="Seto Y."/>
            <person name="Wang Y."/>
            <person name="Wakatake T."/>
            <person name="Sakakibara H."/>
            <person name="Demura T."/>
            <person name="Yamaguchi S."/>
            <person name="Yoneyama K."/>
            <person name="Manabe R.I."/>
            <person name="Nelson D.C."/>
            <person name="Schulman A.H."/>
            <person name="Timko M.P."/>
            <person name="dePamphilis C.W."/>
            <person name="Choi D."/>
            <person name="Shirasu K."/>
        </authorList>
    </citation>
    <scope>NUCLEOTIDE SEQUENCE [LARGE SCALE GENOMIC DNA]</scope>
    <source>
        <strain evidence="4">cv. UVA1</strain>
    </source>
</reference>
<protein>
    <submittedName>
        <fullName evidence="3">Pentatricopeptide repeat (PPR) superfamily protein</fullName>
    </submittedName>
</protein>
<dbReference type="OrthoDB" id="185373at2759"/>
<accession>A0A5A7Q7Z9</accession>
<sequence length="141" mass="15634">MVSECKYEKWDGITCVNTLGVCGCVKDQILGRQVHGRVVKMGLDRDLFVGSATVDMYEKCGEIPSMRDAFDGLRTKNEVTWTAVLTAYSQNKFYEDALRLFLEMDAAHSVVVPNECTYSVLLNSCAEISVSGLATRCMRAS</sequence>
<evidence type="ECO:0000313" key="3">
    <source>
        <dbReference type="EMBL" id="GER41385.1"/>
    </source>
</evidence>
<dbReference type="PROSITE" id="PS51375">
    <property type="entry name" value="PPR"/>
    <property type="match status" value="1"/>
</dbReference>